<name>A0AA39UBL7_9AGAR</name>
<feature type="region of interest" description="Disordered" evidence="1">
    <location>
        <begin position="27"/>
        <end position="63"/>
    </location>
</feature>
<gene>
    <name evidence="2" type="ORF">IW261DRAFT_1595005</name>
</gene>
<accession>A0AA39UBL7</accession>
<evidence type="ECO:0000313" key="2">
    <source>
        <dbReference type="EMBL" id="KAK0476369.1"/>
    </source>
</evidence>
<evidence type="ECO:0000256" key="1">
    <source>
        <dbReference type="SAM" id="MobiDB-lite"/>
    </source>
</evidence>
<dbReference type="EMBL" id="JAUEPR010000020">
    <property type="protein sequence ID" value="KAK0476369.1"/>
    <property type="molecule type" value="Genomic_DNA"/>
</dbReference>
<evidence type="ECO:0000313" key="3">
    <source>
        <dbReference type="Proteomes" id="UP001175227"/>
    </source>
</evidence>
<protein>
    <submittedName>
        <fullName evidence="2">Uncharacterized protein</fullName>
    </submittedName>
</protein>
<organism evidence="2 3">
    <name type="scientific">Armillaria novae-zelandiae</name>
    <dbReference type="NCBI Taxonomy" id="153914"/>
    <lineage>
        <taxon>Eukaryota</taxon>
        <taxon>Fungi</taxon>
        <taxon>Dikarya</taxon>
        <taxon>Basidiomycota</taxon>
        <taxon>Agaricomycotina</taxon>
        <taxon>Agaricomycetes</taxon>
        <taxon>Agaricomycetidae</taxon>
        <taxon>Agaricales</taxon>
        <taxon>Marasmiineae</taxon>
        <taxon>Physalacriaceae</taxon>
        <taxon>Armillaria</taxon>
    </lineage>
</organism>
<proteinExistence type="predicted"/>
<comment type="caution">
    <text evidence="2">The sequence shown here is derived from an EMBL/GenBank/DDBJ whole genome shotgun (WGS) entry which is preliminary data.</text>
</comment>
<sequence>MISASQMNLVFRRTFASWYQRRETKADISSKGETAKRTSFYRKGRDHGSGDKSPLRKEQENLPPACAPVSLNDIFNRPPFVSLVRAPSRAMIAWNRHVLRMNASSVVHISLVSILAFFDCEDLTVPFLSKYLEIHEPIEVFILFFFSGSEIFRIASSNHRLPAIRFFCPQLLSVIPSALFWLHPYRVEIINILTVNAGQHPRLAMIPTLELHFAFHRASMNLYHEQKFGVKGRKEATNVRFFNFVRRFVGTGKNTGDSESKGRGLRDSFFHAPFDLNDLESFCL</sequence>
<dbReference type="Proteomes" id="UP001175227">
    <property type="component" value="Unassembled WGS sequence"/>
</dbReference>
<feature type="compositionally biased region" description="Basic and acidic residues" evidence="1">
    <location>
        <begin position="27"/>
        <end position="36"/>
    </location>
</feature>
<dbReference type="AlphaFoldDB" id="A0AA39UBL7"/>
<feature type="compositionally biased region" description="Basic and acidic residues" evidence="1">
    <location>
        <begin position="46"/>
        <end position="60"/>
    </location>
</feature>
<keyword evidence="3" id="KW-1185">Reference proteome</keyword>
<reference evidence="2" key="1">
    <citation type="submission" date="2023-06" db="EMBL/GenBank/DDBJ databases">
        <authorList>
            <consortium name="Lawrence Berkeley National Laboratory"/>
            <person name="Ahrendt S."/>
            <person name="Sahu N."/>
            <person name="Indic B."/>
            <person name="Wong-Bajracharya J."/>
            <person name="Merenyi Z."/>
            <person name="Ke H.-M."/>
            <person name="Monk M."/>
            <person name="Kocsube S."/>
            <person name="Drula E."/>
            <person name="Lipzen A."/>
            <person name="Balint B."/>
            <person name="Henrissat B."/>
            <person name="Andreopoulos B."/>
            <person name="Martin F.M."/>
            <person name="Harder C.B."/>
            <person name="Rigling D."/>
            <person name="Ford K.L."/>
            <person name="Foster G.D."/>
            <person name="Pangilinan J."/>
            <person name="Papanicolaou A."/>
            <person name="Barry K."/>
            <person name="LaButti K."/>
            <person name="Viragh M."/>
            <person name="Koriabine M."/>
            <person name="Yan M."/>
            <person name="Riley R."/>
            <person name="Champramary S."/>
            <person name="Plett K.L."/>
            <person name="Tsai I.J."/>
            <person name="Slot J."/>
            <person name="Sipos G."/>
            <person name="Plett J."/>
            <person name="Nagy L.G."/>
            <person name="Grigoriev I.V."/>
        </authorList>
    </citation>
    <scope>NUCLEOTIDE SEQUENCE</scope>
    <source>
        <strain evidence="2">ICMP 16352</strain>
    </source>
</reference>